<dbReference type="InterPro" id="IPR036977">
    <property type="entry name" value="DNA_primase_Znf_CHC2"/>
</dbReference>
<dbReference type="CDD" id="cd01029">
    <property type="entry name" value="TOPRIM_primases"/>
    <property type="match status" value="1"/>
</dbReference>
<dbReference type="OrthoDB" id="110640at2"/>
<feature type="domain" description="Virulence-associated protein E-like" evidence="2">
    <location>
        <begin position="477"/>
        <end position="688"/>
    </location>
</feature>
<dbReference type="SUPFAM" id="SSF57783">
    <property type="entry name" value="Zinc beta-ribbon"/>
    <property type="match status" value="1"/>
</dbReference>
<reference evidence="3 4" key="1">
    <citation type="journal article" date="2014" name="Genome Announc.">
        <title>Draft Genome Sequence of Advenella kashmirensis Strain W13003, a Polycyclic Aromatic Hydrocarbon-Degrading Bacterium.</title>
        <authorList>
            <person name="Wang X."/>
            <person name="Jin D."/>
            <person name="Zhou L."/>
            <person name="Wu L."/>
            <person name="An W."/>
            <person name="Zhao L."/>
        </authorList>
    </citation>
    <scope>NUCLEOTIDE SEQUENCE [LARGE SCALE GENOMIC DNA]</scope>
    <source>
        <strain evidence="3 4">W13003</strain>
    </source>
</reference>
<dbReference type="Gene3D" id="3.90.580.10">
    <property type="entry name" value="Zinc finger, CHC2-type domain"/>
    <property type="match status" value="1"/>
</dbReference>
<accession>V8QN07</accession>
<gene>
    <name evidence="3" type="ORF">W822_20070</name>
</gene>
<dbReference type="HOGENOM" id="CLU_358523_0_0_4"/>
<dbReference type="Proteomes" id="UP000018733">
    <property type="component" value="Unassembled WGS sequence"/>
</dbReference>
<dbReference type="Gene3D" id="3.40.1360.10">
    <property type="match status" value="1"/>
</dbReference>
<dbReference type="RefSeq" id="WP_024006941.1">
    <property type="nucleotide sequence ID" value="NZ_KI650982.1"/>
</dbReference>
<evidence type="ECO:0000313" key="3">
    <source>
        <dbReference type="EMBL" id="ETF00690.1"/>
    </source>
</evidence>
<organism evidence="3 4">
    <name type="scientific">Advenella kashmirensis W13003</name>
    <dbReference type="NCBI Taxonomy" id="1424334"/>
    <lineage>
        <taxon>Bacteria</taxon>
        <taxon>Pseudomonadati</taxon>
        <taxon>Pseudomonadota</taxon>
        <taxon>Betaproteobacteria</taxon>
        <taxon>Burkholderiales</taxon>
        <taxon>Alcaligenaceae</taxon>
    </lineage>
</organism>
<dbReference type="InterPro" id="IPR034154">
    <property type="entry name" value="TOPRIM_DnaG/twinkle"/>
</dbReference>
<dbReference type="PATRIC" id="fig|1424334.3.peg.4025"/>
<dbReference type="eggNOG" id="COG5545">
    <property type="taxonomic scope" value="Bacteria"/>
</dbReference>
<dbReference type="Pfam" id="PF05272">
    <property type="entry name" value="VapE-like_dom"/>
    <property type="match status" value="1"/>
</dbReference>
<sequence>MVKYSFSKVAKAALADAERLVPQWLPGGVRSGPEWKCGNLDGDPGGSLSVNLVKGVWSDFATGESGADLIDLYAAKYTPGDKIKALRELAERLGIPPEPDDAPRRTPNSVAKTDAKPRTSWVPVLPVPDSASTPPRAHPFRGLPDALWTYKDQQARILGYVCRFTTSDGGKEIAPLVYAKNTNAKGDRYEWRWMHFSEPRPLYGLAYLGDAKPILIVEGEKCADAARTALADLYDVITWSGGSNAVHKADWSVLAQREVLIWPDTDSIMNKAKTAYLEYHDQPGLKAALKIASLLQAHSCTVNIIQIDKPGVISDGWDIFDAIAQGMDQAALLAWMRGRIVSPDSFAVSDAKDSAPAVAEKGEETPSRAGATTLYDRLLRDDRGKLEDCRENVAACLEHHPKLKGRLAFNAFTARVMRVKPVPWNDKPGEWTDNDDLELSDFLARQGPMVFKSLANVGHGVQLVAHRNKFHPLQDYLNALKWDHVDRNTVWLTDLLGVPDSDYVRLIGPLWLRQAVSRAMNPGSKADYVLILEGLQGIQKSSALRALGGDFFSDAPLDLNSKDVYQTINGVWFYEIAELDAFNRSEATRIKAFITQPIDRYRLPYEKRMIDQPRHTVFAGTTNNYEYHKDTTGNRRFWSVRCSRIDLAGLRTVRDQLFAQALHEVRAGERIYPTREEEETLIVPEQEMREIVDSWQQIIQNWLDAPINKSTRTFTTSQILMDCLGFEAARINPTRQSETKVGAIMHKLGWRKKRSSAGTRGYYYQRPDTQEAAINHKGHVP</sequence>
<dbReference type="PANTHER" id="PTHR34985">
    <property type="entry name" value="SLR0554 PROTEIN"/>
    <property type="match status" value="1"/>
</dbReference>
<evidence type="ECO:0000313" key="4">
    <source>
        <dbReference type="Proteomes" id="UP000018733"/>
    </source>
</evidence>
<comment type="caution">
    <text evidence="3">The sequence shown here is derived from an EMBL/GenBank/DDBJ whole genome shotgun (WGS) entry which is preliminary data.</text>
</comment>
<proteinExistence type="predicted"/>
<evidence type="ECO:0000259" key="2">
    <source>
        <dbReference type="Pfam" id="PF05272"/>
    </source>
</evidence>
<dbReference type="GO" id="GO:0008270">
    <property type="term" value="F:zinc ion binding"/>
    <property type="evidence" value="ECO:0007669"/>
    <property type="project" value="InterPro"/>
</dbReference>
<dbReference type="GO" id="GO:0006260">
    <property type="term" value="P:DNA replication"/>
    <property type="evidence" value="ECO:0007669"/>
    <property type="project" value="InterPro"/>
</dbReference>
<feature type="region of interest" description="Disordered" evidence="1">
    <location>
        <begin position="94"/>
        <end position="136"/>
    </location>
</feature>
<dbReference type="PANTHER" id="PTHR34985:SF1">
    <property type="entry name" value="SLR0554 PROTEIN"/>
    <property type="match status" value="1"/>
</dbReference>
<dbReference type="InterPro" id="IPR007936">
    <property type="entry name" value="VapE-like_dom"/>
</dbReference>
<dbReference type="AlphaFoldDB" id="V8QN07"/>
<name>V8QN07_9BURK</name>
<keyword evidence="4" id="KW-1185">Reference proteome</keyword>
<evidence type="ECO:0000256" key="1">
    <source>
        <dbReference type="SAM" id="MobiDB-lite"/>
    </source>
</evidence>
<protein>
    <submittedName>
        <fullName evidence="3">Conjugal transfer protein TraC</fullName>
    </submittedName>
</protein>
<dbReference type="GO" id="GO:0003677">
    <property type="term" value="F:DNA binding"/>
    <property type="evidence" value="ECO:0007669"/>
    <property type="project" value="InterPro"/>
</dbReference>
<dbReference type="STRING" id="1424334.W822_20070"/>
<dbReference type="EMBL" id="AYXT01000013">
    <property type="protein sequence ID" value="ETF00690.1"/>
    <property type="molecule type" value="Genomic_DNA"/>
</dbReference>